<dbReference type="PANTHER" id="PTHR10366:SF812">
    <property type="entry name" value="VPS9 DOMAIN-CONTAINING PROTEIN"/>
    <property type="match status" value="1"/>
</dbReference>
<comment type="similarity">
    <text evidence="2">Belongs to the NAD(P)-dependent epimerase/dehydratase family. Dihydroflavonol-4-reductase subfamily.</text>
</comment>
<evidence type="ECO:0000313" key="5">
    <source>
        <dbReference type="Proteomes" id="UP001149163"/>
    </source>
</evidence>
<evidence type="ECO:0000313" key="4">
    <source>
        <dbReference type="EMBL" id="KAJ5166299.1"/>
    </source>
</evidence>
<reference evidence="4" key="1">
    <citation type="submission" date="2022-11" db="EMBL/GenBank/DDBJ databases">
        <authorList>
            <person name="Petersen C."/>
        </authorList>
    </citation>
    <scope>NUCLEOTIDE SEQUENCE</scope>
    <source>
        <strain evidence="4">IBT 26290</strain>
    </source>
</reference>
<dbReference type="EMBL" id="JAPQKN010000003">
    <property type="protein sequence ID" value="KAJ5166299.1"/>
    <property type="molecule type" value="Genomic_DNA"/>
</dbReference>
<dbReference type="Gene3D" id="3.40.50.720">
    <property type="entry name" value="NAD(P)-binding Rossmann-like Domain"/>
    <property type="match status" value="1"/>
</dbReference>
<dbReference type="AlphaFoldDB" id="A0A9W9LLV8"/>
<dbReference type="GeneID" id="81426381"/>
<dbReference type="InterPro" id="IPR036291">
    <property type="entry name" value="NAD(P)-bd_dom_sf"/>
</dbReference>
<evidence type="ECO:0000256" key="2">
    <source>
        <dbReference type="ARBA" id="ARBA00023445"/>
    </source>
</evidence>
<dbReference type="InterPro" id="IPR050425">
    <property type="entry name" value="NAD(P)_dehydrat-like"/>
</dbReference>
<comment type="caution">
    <text evidence="4">The sequence shown here is derived from an EMBL/GenBank/DDBJ whole genome shotgun (WGS) entry which is preliminary data.</text>
</comment>
<gene>
    <name evidence="4" type="ORF">N7482_005080</name>
</gene>
<keyword evidence="1" id="KW-0560">Oxidoreductase</keyword>
<dbReference type="SUPFAM" id="SSF51735">
    <property type="entry name" value="NAD(P)-binding Rossmann-fold domains"/>
    <property type="match status" value="1"/>
</dbReference>
<dbReference type="GO" id="GO:0016616">
    <property type="term" value="F:oxidoreductase activity, acting on the CH-OH group of donors, NAD or NADP as acceptor"/>
    <property type="evidence" value="ECO:0007669"/>
    <property type="project" value="TreeGrafter"/>
</dbReference>
<protein>
    <submittedName>
        <fullName evidence="4">Dihydroflavonal-4-reductase</fullName>
    </submittedName>
</protein>
<dbReference type="RefSeq" id="XP_056542760.1">
    <property type="nucleotide sequence ID" value="XM_056687205.1"/>
</dbReference>
<dbReference type="Pfam" id="PF01370">
    <property type="entry name" value="Epimerase"/>
    <property type="match status" value="1"/>
</dbReference>
<name>A0A9W9LLV8_9EURO</name>
<evidence type="ECO:0000256" key="1">
    <source>
        <dbReference type="ARBA" id="ARBA00023002"/>
    </source>
</evidence>
<feature type="domain" description="NAD-dependent epimerase/dehydratase" evidence="3">
    <location>
        <begin position="6"/>
        <end position="253"/>
    </location>
</feature>
<sequence length="334" mass="36528">MYQSLVFVTGSTGFIGSQVVAATLRAGYRVRLSIRKPEQEAALKARYAELSDKIEICIIPDLSRPGAFDDALVGVDYVFHIASPMPGKGTDIKRDYVDPAVQATTSILQAALTFKQVKKVVIVSSILALAPLNAIITNSVDVKENTGQVIPVDLSMDFPEGFVGEVLKYSASKILAHQATRDFLAANSPHYSVITLHPVFVLGDSMIQQTASELDSINGLFWKSLFTEKPQLSSTWVHVRDVADAHVKVLETDVKSGTEFILSRPATSWEEVASFVKSKYPALGCQLQPPFESGWTVETTGAEQNLGIKWRSEWEIVEDVVNQQLALQAKASSL</sequence>
<organism evidence="4 5">
    <name type="scientific">Penicillium canariense</name>
    <dbReference type="NCBI Taxonomy" id="189055"/>
    <lineage>
        <taxon>Eukaryota</taxon>
        <taxon>Fungi</taxon>
        <taxon>Dikarya</taxon>
        <taxon>Ascomycota</taxon>
        <taxon>Pezizomycotina</taxon>
        <taxon>Eurotiomycetes</taxon>
        <taxon>Eurotiomycetidae</taxon>
        <taxon>Eurotiales</taxon>
        <taxon>Aspergillaceae</taxon>
        <taxon>Penicillium</taxon>
    </lineage>
</organism>
<dbReference type="PANTHER" id="PTHR10366">
    <property type="entry name" value="NAD DEPENDENT EPIMERASE/DEHYDRATASE"/>
    <property type="match status" value="1"/>
</dbReference>
<dbReference type="InterPro" id="IPR001509">
    <property type="entry name" value="Epimerase_deHydtase"/>
</dbReference>
<dbReference type="OrthoDB" id="2735536at2759"/>
<reference evidence="4" key="2">
    <citation type="journal article" date="2023" name="IMA Fungus">
        <title>Comparative genomic study of the Penicillium genus elucidates a diverse pangenome and 15 lateral gene transfer events.</title>
        <authorList>
            <person name="Petersen C."/>
            <person name="Sorensen T."/>
            <person name="Nielsen M.R."/>
            <person name="Sondergaard T.E."/>
            <person name="Sorensen J.L."/>
            <person name="Fitzpatrick D.A."/>
            <person name="Frisvad J.C."/>
            <person name="Nielsen K.L."/>
        </authorList>
    </citation>
    <scope>NUCLEOTIDE SEQUENCE</scope>
    <source>
        <strain evidence="4">IBT 26290</strain>
    </source>
</reference>
<proteinExistence type="inferred from homology"/>
<accession>A0A9W9LLV8</accession>
<dbReference type="Proteomes" id="UP001149163">
    <property type="component" value="Unassembled WGS sequence"/>
</dbReference>
<evidence type="ECO:0000259" key="3">
    <source>
        <dbReference type="Pfam" id="PF01370"/>
    </source>
</evidence>
<keyword evidence="5" id="KW-1185">Reference proteome</keyword>